<gene>
    <name evidence="2" type="ORF">QE152_g37181</name>
</gene>
<organism evidence="2 3">
    <name type="scientific">Popillia japonica</name>
    <name type="common">Japanese beetle</name>
    <dbReference type="NCBI Taxonomy" id="7064"/>
    <lineage>
        <taxon>Eukaryota</taxon>
        <taxon>Metazoa</taxon>
        <taxon>Ecdysozoa</taxon>
        <taxon>Arthropoda</taxon>
        <taxon>Hexapoda</taxon>
        <taxon>Insecta</taxon>
        <taxon>Pterygota</taxon>
        <taxon>Neoptera</taxon>
        <taxon>Endopterygota</taxon>
        <taxon>Coleoptera</taxon>
        <taxon>Polyphaga</taxon>
        <taxon>Scarabaeiformia</taxon>
        <taxon>Scarabaeidae</taxon>
        <taxon>Rutelinae</taxon>
        <taxon>Popillia</taxon>
    </lineage>
</organism>
<reference evidence="2 3" key="1">
    <citation type="journal article" date="2024" name="BMC Genomics">
        <title>De novo assembly and annotation of Popillia japonica's genome with initial clues to its potential as an invasive pest.</title>
        <authorList>
            <person name="Cucini C."/>
            <person name="Boschi S."/>
            <person name="Funari R."/>
            <person name="Cardaioli E."/>
            <person name="Iannotti N."/>
            <person name="Marturano G."/>
            <person name="Paoli F."/>
            <person name="Bruttini M."/>
            <person name="Carapelli A."/>
            <person name="Frati F."/>
            <person name="Nardi F."/>
        </authorList>
    </citation>
    <scope>NUCLEOTIDE SEQUENCE [LARGE SCALE GENOMIC DNA]</scope>
    <source>
        <strain evidence="2">DMR45628</strain>
    </source>
</reference>
<evidence type="ECO:0000256" key="1">
    <source>
        <dbReference type="SAM" id="MobiDB-lite"/>
    </source>
</evidence>
<proteinExistence type="predicted"/>
<dbReference type="Proteomes" id="UP001458880">
    <property type="component" value="Unassembled WGS sequence"/>
</dbReference>
<protein>
    <submittedName>
        <fullName evidence="2">Uncharacterized protein</fullName>
    </submittedName>
</protein>
<accession>A0AAW1IB88</accession>
<keyword evidence="3" id="KW-1185">Reference proteome</keyword>
<feature type="compositionally biased region" description="Acidic residues" evidence="1">
    <location>
        <begin position="169"/>
        <end position="182"/>
    </location>
</feature>
<feature type="region of interest" description="Disordered" evidence="1">
    <location>
        <begin position="140"/>
        <end position="190"/>
    </location>
</feature>
<dbReference type="AlphaFoldDB" id="A0AAW1IB88"/>
<feature type="compositionally biased region" description="Polar residues" evidence="1">
    <location>
        <begin position="154"/>
        <end position="164"/>
    </location>
</feature>
<comment type="caution">
    <text evidence="2">The sequence shown here is derived from an EMBL/GenBank/DDBJ whole genome shotgun (WGS) entry which is preliminary data.</text>
</comment>
<evidence type="ECO:0000313" key="3">
    <source>
        <dbReference type="Proteomes" id="UP001458880"/>
    </source>
</evidence>
<dbReference type="EMBL" id="JASPKY010000704">
    <property type="protein sequence ID" value="KAK9686448.1"/>
    <property type="molecule type" value="Genomic_DNA"/>
</dbReference>
<evidence type="ECO:0000313" key="2">
    <source>
        <dbReference type="EMBL" id="KAK9686448.1"/>
    </source>
</evidence>
<name>A0AAW1IB88_POPJA</name>
<sequence>MQSLMVNLNATDSSYHLAKSANVLDAVTWICKSVNLLTSDTILRCFAKAGFIQMHNAWICKSVNLLTSDTILRCFAKAGFIQMHNDESPIREEVQEIVAQISPLYQQNISCDKPEQYISIDVNLTTHYTLNSAADYLDTEERQEEENEKEQIDVNLTTHYTLNSAADYLDTEERQEEENEKEQEEKENGI</sequence>